<protein>
    <submittedName>
        <fullName evidence="2">ComF family protein</fullName>
    </submittedName>
</protein>
<gene>
    <name evidence="2" type="ORF">ACFP1K_40945</name>
</gene>
<evidence type="ECO:0000313" key="3">
    <source>
        <dbReference type="Proteomes" id="UP001596137"/>
    </source>
</evidence>
<dbReference type="InterPro" id="IPR000836">
    <property type="entry name" value="PRTase_dom"/>
</dbReference>
<dbReference type="CDD" id="cd06223">
    <property type="entry name" value="PRTases_typeI"/>
    <property type="match status" value="1"/>
</dbReference>
<evidence type="ECO:0000256" key="1">
    <source>
        <dbReference type="ARBA" id="ARBA00008007"/>
    </source>
</evidence>
<proteinExistence type="inferred from homology"/>
<dbReference type="Gene3D" id="3.40.50.2020">
    <property type="match status" value="1"/>
</dbReference>
<comment type="caution">
    <text evidence="2">The sequence shown here is derived from an EMBL/GenBank/DDBJ whole genome shotgun (WGS) entry which is preliminary data.</text>
</comment>
<comment type="similarity">
    <text evidence="1">Belongs to the ComF/GntX family.</text>
</comment>
<dbReference type="PANTHER" id="PTHR47505">
    <property type="entry name" value="DNA UTILIZATION PROTEIN YHGH"/>
    <property type="match status" value="1"/>
</dbReference>
<dbReference type="RefSeq" id="WP_380763980.1">
    <property type="nucleotide sequence ID" value="NZ_JBHSRF010000171.1"/>
</dbReference>
<sequence length="234" mass="24588">MVGRVWSAFLDLVLPPSCAGCARPGAIVCSACAVELSGDPAPRPPHPPPRGLPQCWSAAPYQGAPRRLVLAYKERGRTALVRPLADALVSVLLAVPTVPAGPLAVVPVPSARSAVRRRGHDPIGRLAAAVAHTLRSLGWPVVSIPALEHRRRVHDQAGLNAPQRAANLAGALVARPPWTTPTANPWPRPAPTAILVDDIITTGTTLSEAATTLRRTGLKVPLAITLTATPRHTR</sequence>
<reference evidence="3" key="1">
    <citation type="journal article" date="2019" name="Int. J. Syst. Evol. Microbiol.">
        <title>The Global Catalogue of Microorganisms (GCM) 10K type strain sequencing project: providing services to taxonomists for standard genome sequencing and annotation.</title>
        <authorList>
            <consortium name="The Broad Institute Genomics Platform"/>
            <consortium name="The Broad Institute Genome Sequencing Center for Infectious Disease"/>
            <person name="Wu L."/>
            <person name="Ma J."/>
        </authorList>
    </citation>
    <scope>NUCLEOTIDE SEQUENCE [LARGE SCALE GENOMIC DNA]</scope>
    <source>
        <strain evidence="3">JCM 30346</strain>
    </source>
</reference>
<dbReference type="SUPFAM" id="SSF53271">
    <property type="entry name" value="PRTase-like"/>
    <property type="match status" value="1"/>
</dbReference>
<dbReference type="EMBL" id="JBHSRF010000171">
    <property type="protein sequence ID" value="MFC6087586.1"/>
    <property type="molecule type" value="Genomic_DNA"/>
</dbReference>
<keyword evidence="3" id="KW-1185">Reference proteome</keyword>
<dbReference type="InterPro" id="IPR051910">
    <property type="entry name" value="ComF/GntX_DNA_util-trans"/>
</dbReference>
<dbReference type="PANTHER" id="PTHR47505:SF1">
    <property type="entry name" value="DNA UTILIZATION PROTEIN YHGH"/>
    <property type="match status" value="1"/>
</dbReference>
<dbReference type="Proteomes" id="UP001596137">
    <property type="component" value="Unassembled WGS sequence"/>
</dbReference>
<evidence type="ECO:0000313" key="2">
    <source>
        <dbReference type="EMBL" id="MFC6087586.1"/>
    </source>
</evidence>
<organism evidence="2 3">
    <name type="scientific">Sphaerisporangium aureirubrum</name>
    <dbReference type="NCBI Taxonomy" id="1544736"/>
    <lineage>
        <taxon>Bacteria</taxon>
        <taxon>Bacillati</taxon>
        <taxon>Actinomycetota</taxon>
        <taxon>Actinomycetes</taxon>
        <taxon>Streptosporangiales</taxon>
        <taxon>Streptosporangiaceae</taxon>
        <taxon>Sphaerisporangium</taxon>
    </lineage>
</organism>
<dbReference type="InterPro" id="IPR029057">
    <property type="entry name" value="PRTase-like"/>
</dbReference>
<accession>A0ABW1NWG7</accession>
<name>A0ABW1NWG7_9ACTN</name>